<evidence type="ECO:0000313" key="1">
    <source>
        <dbReference type="EMBL" id="GIL65780.1"/>
    </source>
</evidence>
<reference evidence="1" key="1">
    <citation type="journal article" date="2021" name="Proc. Natl. Acad. Sci. U.S.A.">
        <title>Three genomes in the algal genus Volvox reveal the fate of a haploid sex-determining region after a transition to homothallism.</title>
        <authorList>
            <person name="Yamamoto K."/>
            <person name="Hamaji T."/>
            <person name="Kawai-Toyooka H."/>
            <person name="Matsuzaki R."/>
            <person name="Takahashi F."/>
            <person name="Nishimura Y."/>
            <person name="Kawachi M."/>
            <person name="Noguchi H."/>
            <person name="Minakuchi Y."/>
            <person name="Umen J.G."/>
            <person name="Toyoda A."/>
            <person name="Nozaki H."/>
        </authorList>
    </citation>
    <scope>NUCLEOTIDE SEQUENCE</scope>
    <source>
        <strain evidence="1">NIES-3780</strain>
    </source>
</reference>
<protein>
    <recommendedName>
        <fullName evidence="3">EF-hand domain-containing protein</fullName>
    </recommendedName>
</protein>
<name>A0A8J4BPC7_9CHLO</name>
<evidence type="ECO:0000313" key="2">
    <source>
        <dbReference type="Proteomes" id="UP000747399"/>
    </source>
</evidence>
<dbReference type="EMBL" id="BNCO01000078">
    <property type="protein sequence ID" value="GIL65780.1"/>
    <property type="molecule type" value="Genomic_DNA"/>
</dbReference>
<dbReference type="AlphaFoldDB" id="A0A8J4BPC7"/>
<dbReference type="InterPro" id="IPR016024">
    <property type="entry name" value="ARM-type_fold"/>
</dbReference>
<organism evidence="1 2">
    <name type="scientific">Volvox africanus</name>
    <dbReference type="NCBI Taxonomy" id="51714"/>
    <lineage>
        <taxon>Eukaryota</taxon>
        <taxon>Viridiplantae</taxon>
        <taxon>Chlorophyta</taxon>
        <taxon>core chlorophytes</taxon>
        <taxon>Chlorophyceae</taxon>
        <taxon>CS clade</taxon>
        <taxon>Chlamydomonadales</taxon>
        <taxon>Volvocaceae</taxon>
        <taxon>Volvox</taxon>
    </lineage>
</organism>
<gene>
    <name evidence="1" type="ORF">Vafri_19403</name>
</gene>
<dbReference type="SUPFAM" id="SSF48371">
    <property type="entry name" value="ARM repeat"/>
    <property type="match status" value="1"/>
</dbReference>
<dbReference type="Proteomes" id="UP000747399">
    <property type="component" value="Unassembled WGS sequence"/>
</dbReference>
<evidence type="ECO:0008006" key="3">
    <source>
        <dbReference type="Google" id="ProtNLM"/>
    </source>
</evidence>
<keyword evidence="2" id="KW-1185">Reference proteome</keyword>
<accession>A0A8J4BPC7</accession>
<proteinExistence type="predicted"/>
<sequence length="455" mass="49099">MQGLGTVKKLLVSYLNSWLEAPSAGSPMVACPAALPSSPPHCNPEVVEPLLQLFTLVVPSSSGDVLVEGGLQLLEAALRGGLATLRQDGHKVATTAAQALLRLSCNSSCLLDPALCGGSTISLMSELVDLACERSSITTVTDGQIVHGGVCALGFLSKVIESKLQRGEVSRTEVLSGSILPKLAKLLCNSTETVLVAANAVKAVQHLTPDGSQQMSALVSGVCSRVCSAGHAYLAQRQVGPDMQAAVPLALRLLTEFSQDFDSLQVLRAFKMEAALGRLKLWQATKCLAAQLLSKLAEAELEYQPYPLYGNGIVQAEVLRSVRLDVRPFHEKGVSAAQLLNLSGHQMKTWLGLDPTEISQVVLIQQANRVFTAIDKMDRKVDGCIAQDDLQRYLISTYNMREENAESLSHRTFEHMQVDPCASASFLDWVKVFASLKGELEEDTAECRATKRCRR</sequence>
<comment type="caution">
    <text evidence="1">The sequence shown here is derived from an EMBL/GenBank/DDBJ whole genome shotgun (WGS) entry which is preliminary data.</text>
</comment>